<dbReference type="Gene3D" id="3.40.30.10">
    <property type="entry name" value="Glutaredoxin"/>
    <property type="match status" value="1"/>
</dbReference>
<dbReference type="PANTHER" id="PTHR42852:SF18">
    <property type="entry name" value="CHROMOSOME UNDETERMINED SCAFFOLD_47, WHOLE GENOME SHOTGUN SEQUENCE"/>
    <property type="match status" value="1"/>
</dbReference>
<gene>
    <name evidence="2" type="ORF">I6G28_08785</name>
</gene>
<dbReference type="RefSeq" id="WP_111727569.1">
    <property type="nucleotide sequence ID" value="NZ_CP065726.1"/>
</dbReference>
<reference evidence="2 3" key="1">
    <citation type="submission" date="2020-12" db="EMBL/GenBank/DDBJ databases">
        <title>FDA dAtabase for Regulatory Grade micrObial Sequences (FDA-ARGOS): Supporting development and validation of Infectious Disease Dx tests.</title>
        <authorList>
            <person name="Sproer C."/>
            <person name="Gronow S."/>
            <person name="Severitt S."/>
            <person name="Schroder I."/>
            <person name="Tallon L."/>
            <person name="Sadzewicz L."/>
            <person name="Zhao X."/>
            <person name="Boylan J."/>
            <person name="Ott S."/>
            <person name="Bowen H."/>
            <person name="Vavikolanu K."/>
            <person name="Mehta A."/>
            <person name="Aluvathingal J."/>
            <person name="Nadendla S."/>
            <person name="Lowell S."/>
            <person name="Myers T."/>
            <person name="Yan Y."/>
            <person name="Sichtig H."/>
        </authorList>
    </citation>
    <scope>NUCLEOTIDE SEQUENCE [LARGE SCALE GENOMIC DNA]</scope>
    <source>
        <strain evidence="2 3">FDAARGOS_871</strain>
    </source>
</reference>
<protein>
    <submittedName>
        <fullName evidence="2">TlpA family protein disulfide reductase</fullName>
    </submittedName>
</protein>
<dbReference type="EMBL" id="CP065726">
    <property type="protein sequence ID" value="QPT37967.1"/>
    <property type="molecule type" value="Genomic_DNA"/>
</dbReference>
<dbReference type="InterPro" id="IPR013766">
    <property type="entry name" value="Thioredoxin_domain"/>
</dbReference>
<dbReference type="SUPFAM" id="SSF52833">
    <property type="entry name" value="Thioredoxin-like"/>
    <property type="match status" value="1"/>
</dbReference>
<name>A0A7T3BLS3_NEICI</name>
<accession>A0A7T3BLS3</accession>
<keyword evidence="3" id="KW-1185">Reference proteome</keyword>
<organism evidence="2 3">
    <name type="scientific">Neisseria cinerea</name>
    <dbReference type="NCBI Taxonomy" id="483"/>
    <lineage>
        <taxon>Bacteria</taxon>
        <taxon>Pseudomonadati</taxon>
        <taxon>Pseudomonadota</taxon>
        <taxon>Betaproteobacteria</taxon>
        <taxon>Neisseriales</taxon>
        <taxon>Neisseriaceae</taxon>
        <taxon>Neisseria</taxon>
    </lineage>
</organism>
<evidence type="ECO:0000313" key="3">
    <source>
        <dbReference type="Proteomes" id="UP000594865"/>
    </source>
</evidence>
<sequence>MKKILTAAAVVLVGILIAAVLIPDSKTAPAFSLPDMNGKTVSHADLQGRVTLINFWFPSCPGCVSEMPKVIKTAHDYKNKDFQVLAVAQPIDPIESVRQYIKDYGLPFTVMYDADKAVGQAFGTQVYPTSVLIGKKGEILKTYVGEPDFGKLYQEIDTALAQ</sequence>
<evidence type="ECO:0000259" key="1">
    <source>
        <dbReference type="PROSITE" id="PS51352"/>
    </source>
</evidence>
<dbReference type="InterPro" id="IPR036249">
    <property type="entry name" value="Thioredoxin-like_sf"/>
</dbReference>
<dbReference type="CDD" id="cd02966">
    <property type="entry name" value="TlpA_like_family"/>
    <property type="match status" value="1"/>
</dbReference>
<dbReference type="GO" id="GO:0016491">
    <property type="term" value="F:oxidoreductase activity"/>
    <property type="evidence" value="ECO:0007669"/>
    <property type="project" value="InterPro"/>
</dbReference>
<dbReference type="AlphaFoldDB" id="A0A7T3BLS3"/>
<dbReference type="PANTHER" id="PTHR42852">
    <property type="entry name" value="THIOL:DISULFIDE INTERCHANGE PROTEIN DSBE"/>
    <property type="match status" value="1"/>
</dbReference>
<proteinExistence type="predicted"/>
<dbReference type="InterPro" id="IPR013740">
    <property type="entry name" value="Redoxin"/>
</dbReference>
<dbReference type="Pfam" id="PF08534">
    <property type="entry name" value="Redoxin"/>
    <property type="match status" value="1"/>
</dbReference>
<dbReference type="InterPro" id="IPR050553">
    <property type="entry name" value="Thioredoxin_ResA/DsbE_sf"/>
</dbReference>
<dbReference type="PROSITE" id="PS51352">
    <property type="entry name" value="THIOREDOXIN_2"/>
    <property type="match status" value="1"/>
</dbReference>
<dbReference type="GeneID" id="84022097"/>
<dbReference type="Proteomes" id="UP000594865">
    <property type="component" value="Chromosome"/>
</dbReference>
<feature type="domain" description="Thioredoxin" evidence="1">
    <location>
        <begin position="22"/>
        <end position="161"/>
    </location>
</feature>
<evidence type="ECO:0000313" key="2">
    <source>
        <dbReference type="EMBL" id="QPT37967.1"/>
    </source>
</evidence>